<evidence type="ECO:0000256" key="4">
    <source>
        <dbReference type="ARBA" id="ARBA00023125"/>
    </source>
</evidence>
<keyword evidence="3 6" id="KW-0815">Transposition</keyword>
<proteinExistence type="inferred from homology"/>
<dbReference type="PANTHER" id="PTHR33217:SF5">
    <property type="entry name" value="MUTATOR FAMILY TRANSPOSASE"/>
    <property type="match status" value="1"/>
</dbReference>
<evidence type="ECO:0000256" key="2">
    <source>
        <dbReference type="ARBA" id="ARBA00010961"/>
    </source>
</evidence>
<evidence type="ECO:0000313" key="8">
    <source>
        <dbReference type="Proteomes" id="UP001054846"/>
    </source>
</evidence>
<dbReference type="EMBL" id="CP063845">
    <property type="protein sequence ID" value="UFP92983.1"/>
    <property type="molecule type" value="Genomic_DNA"/>
</dbReference>
<dbReference type="PANTHER" id="PTHR33217">
    <property type="entry name" value="TRANSPOSASE FOR INSERTION SEQUENCE ELEMENT IS1081"/>
    <property type="match status" value="1"/>
</dbReference>
<comment type="similarity">
    <text evidence="2 6">Belongs to the transposase mutator family.</text>
</comment>
<keyword evidence="4 6" id="KW-0238">DNA-binding</keyword>
<evidence type="ECO:0000256" key="5">
    <source>
        <dbReference type="ARBA" id="ARBA00023172"/>
    </source>
</evidence>
<evidence type="ECO:0000313" key="7">
    <source>
        <dbReference type="EMBL" id="UFP92983.1"/>
    </source>
</evidence>
<dbReference type="Proteomes" id="UP001054846">
    <property type="component" value="Chromosome"/>
</dbReference>
<comment type="function">
    <text evidence="1 6">Required for the transposition of the insertion element.</text>
</comment>
<protein>
    <recommendedName>
        <fullName evidence="6">Mutator family transposase</fullName>
    </recommendedName>
</protein>
<keyword evidence="6" id="KW-0814">Transposable element</keyword>
<accession>A0ABY3PH40</accession>
<gene>
    <name evidence="7" type="ORF">ISF26_14285</name>
</gene>
<organism evidence="7 8">
    <name type="scientific">Gloeobacter morelensis MG652769</name>
    <dbReference type="NCBI Taxonomy" id="2781736"/>
    <lineage>
        <taxon>Bacteria</taxon>
        <taxon>Bacillati</taxon>
        <taxon>Cyanobacteriota</taxon>
        <taxon>Cyanophyceae</taxon>
        <taxon>Gloeobacterales</taxon>
        <taxon>Gloeobacteraceae</taxon>
        <taxon>Gloeobacter</taxon>
        <taxon>Gloeobacter morelensis</taxon>
    </lineage>
</organism>
<evidence type="ECO:0000256" key="6">
    <source>
        <dbReference type="RuleBase" id="RU365089"/>
    </source>
</evidence>
<keyword evidence="5 6" id="KW-0233">DNA recombination</keyword>
<sequence length="413" mass="47170">MTIRKEILDELLKDYDGTDPQTILGESGLLKQLTKAVIERALEAEMETHLGYKKHEAVGKGTGNSRNGKSQKTLQAECGPVELHIPRDHNAEFEPVVVRKGQTRLAGLDEKILALYARGMTTRDIQAQLQEMYGVEVSPTLISNVTDAVMDEVRQWQNRPLETVYPIAYFDCLQVKVRDNGRVVNKAVYLALGVDLEGQKELLGIWGSLPQRPWLSAHEGAKFWLGILTELNNRGLKDILIACVDGLTGLPTAIESMYPGCLVQLCMVHMVRDSCKYVSWKDRKALCVDLRAVYSAATEEEAELHLELLCEKWGKQYPSVGRMWRENWVRVIPIFRFGEDIRKVIYTTNAIESLNMTIRKVSRNRRIMPNDESVIKMVYLAIQNQMKKWTMPIRAWRPALNRLMIEFEGRLKV</sequence>
<dbReference type="RefSeq" id="WP_230839981.1">
    <property type="nucleotide sequence ID" value="NZ_CP063845.1"/>
</dbReference>
<evidence type="ECO:0000256" key="3">
    <source>
        <dbReference type="ARBA" id="ARBA00022578"/>
    </source>
</evidence>
<reference evidence="7 8" key="1">
    <citation type="journal article" date="2021" name="Genome Biol. Evol.">
        <title>Complete Genome Sequencing of a Novel Gloeobacter Species from a Waterfall Cave in Mexico.</title>
        <authorList>
            <person name="Saw J.H."/>
            <person name="Cardona T."/>
            <person name="Montejano G."/>
        </authorList>
    </citation>
    <scope>NUCLEOTIDE SEQUENCE [LARGE SCALE GENOMIC DNA]</scope>
    <source>
        <strain evidence="7">MG652769</strain>
    </source>
</reference>
<evidence type="ECO:0000256" key="1">
    <source>
        <dbReference type="ARBA" id="ARBA00002190"/>
    </source>
</evidence>
<dbReference type="NCBIfam" id="NF033543">
    <property type="entry name" value="transpos_IS256"/>
    <property type="match status" value="1"/>
</dbReference>
<dbReference type="Pfam" id="PF00872">
    <property type="entry name" value="Transposase_mut"/>
    <property type="match status" value="1"/>
</dbReference>
<keyword evidence="8" id="KW-1185">Reference proteome</keyword>
<dbReference type="InterPro" id="IPR001207">
    <property type="entry name" value="Transposase_mutator"/>
</dbReference>
<name>A0ABY3PH40_9CYAN</name>